<dbReference type="GO" id="GO:0005669">
    <property type="term" value="C:transcription factor TFIID complex"/>
    <property type="evidence" value="ECO:0007669"/>
    <property type="project" value="InterPro"/>
</dbReference>
<feature type="domain" description="Transcription initiation factor TFIID component TAF4 C-terminal" evidence="8">
    <location>
        <begin position="107"/>
        <end position="341"/>
    </location>
</feature>
<feature type="region of interest" description="Disordered" evidence="7">
    <location>
        <begin position="80"/>
        <end position="104"/>
    </location>
</feature>
<dbReference type="PANTHER" id="PTHR15138">
    <property type="entry name" value="TRANSCRIPTION INITIATION FACTOR TFIID SUBUNIT 4"/>
    <property type="match status" value="1"/>
</dbReference>
<dbReference type="InterPro" id="IPR007900">
    <property type="entry name" value="TAF4_C"/>
</dbReference>
<name>A0A553RCM5_9TELE</name>
<dbReference type="Pfam" id="PF05236">
    <property type="entry name" value="TAF4"/>
    <property type="match status" value="1"/>
</dbReference>
<feature type="non-terminal residue" evidence="9">
    <location>
        <position position="1"/>
    </location>
</feature>
<dbReference type="Gene3D" id="1.10.20.10">
    <property type="entry name" value="Histone, subunit A"/>
    <property type="match status" value="1"/>
</dbReference>
<evidence type="ECO:0000256" key="1">
    <source>
        <dbReference type="ARBA" id="ARBA00004123"/>
    </source>
</evidence>
<sequence length="345" mass="38751">DKMKYLESSRLQSEEPDVDTQGKSIPAQPQASSRAGSERRSEQRRLLSSFSCDSDLLKFNQLKTKGAVVRQSILQAAKAQFSQQPQPVQAHGFKDSTSGSFRDDDDINDVASMAGVNLSEENARILASGSELVGSVIRSCQEEPFLLPSALQPRVLHIGGSLSVTEVCPDVLELISLAMQERLRDLLEKMTAVAQHRQIFYKDDGRYTLTNDTRSQLKFLEQLERLEKQRREEEEREALLRIARSRSNSEDPEQQRLKQRAKEMQQLELAQMEHRDANLAALAALGPRKRKPVEAQSAGGNKLLGSFGPFASRAPLRVTMRDLTFCLEQDPSFRCTLALYRAFQG</sequence>
<reference evidence="9 10" key="1">
    <citation type="journal article" date="2019" name="Sci. Data">
        <title>Hybrid genome assembly and annotation of Danionella translucida.</title>
        <authorList>
            <person name="Kadobianskyi M."/>
            <person name="Schulze L."/>
            <person name="Schuelke M."/>
            <person name="Judkewitz B."/>
        </authorList>
    </citation>
    <scope>NUCLEOTIDE SEQUENCE [LARGE SCALE GENOMIC DNA]</scope>
    <source>
        <strain evidence="9 10">Bolton</strain>
    </source>
</reference>
<feature type="region of interest" description="Disordered" evidence="7">
    <location>
        <begin position="1"/>
        <end position="44"/>
    </location>
</feature>
<evidence type="ECO:0000256" key="3">
    <source>
        <dbReference type="ARBA" id="ARBA00023015"/>
    </source>
</evidence>
<dbReference type="GO" id="GO:0016251">
    <property type="term" value="F:RNA polymerase II general transcription initiation factor activity"/>
    <property type="evidence" value="ECO:0007669"/>
    <property type="project" value="TreeGrafter"/>
</dbReference>
<keyword evidence="10" id="KW-1185">Reference proteome</keyword>
<comment type="similarity">
    <text evidence="2">Belongs to the TAF4 family.</text>
</comment>
<keyword evidence="4" id="KW-0804">Transcription</keyword>
<comment type="caution">
    <text evidence="9">The sequence shown here is derived from an EMBL/GenBank/DDBJ whole genome shotgun (WGS) entry which is preliminary data.</text>
</comment>
<comment type="subcellular location">
    <subcellularLocation>
        <location evidence="1">Nucleus</location>
    </subcellularLocation>
</comment>
<dbReference type="EMBL" id="SRMA01024986">
    <property type="protein sequence ID" value="TRY99913.1"/>
    <property type="molecule type" value="Genomic_DNA"/>
</dbReference>
<dbReference type="Proteomes" id="UP000316079">
    <property type="component" value="Unassembled WGS sequence"/>
</dbReference>
<proteinExistence type="inferred from homology"/>
<evidence type="ECO:0000256" key="5">
    <source>
        <dbReference type="ARBA" id="ARBA00023242"/>
    </source>
</evidence>
<dbReference type="GO" id="GO:0003677">
    <property type="term" value="F:DNA binding"/>
    <property type="evidence" value="ECO:0007669"/>
    <property type="project" value="TreeGrafter"/>
</dbReference>
<dbReference type="PANTHER" id="PTHR15138:SF22">
    <property type="entry name" value="TAFH DOMAIN-CONTAINING PROTEIN"/>
    <property type="match status" value="1"/>
</dbReference>
<dbReference type="OrthoDB" id="21060at2759"/>
<keyword evidence="3" id="KW-0805">Transcription regulation</keyword>
<evidence type="ECO:0000313" key="10">
    <source>
        <dbReference type="Proteomes" id="UP000316079"/>
    </source>
</evidence>
<dbReference type="FunFam" id="1.10.20.10:FF:000015">
    <property type="entry name" value="Transcription initiation factor TFIID subunit 4B"/>
    <property type="match status" value="1"/>
</dbReference>
<dbReference type="GO" id="GO:0006367">
    <property type="term" value="P:transcription initiation at RNA polymerase II promoter"/>
    <property type="evidence" value="ECO:0007669"/>
    <property type="project" value="TreeGrafter"/>
</dbReference>
<dbReference type="SUPFAM" id="SSF47113">
    <property type="entry name" value="Histone-fold"/>
    <property type="match status" value="1"/>
</dbReference>
<dbReference type="GO" id="GO:0046982">
    <property type="term" value="F:protein heterodimerization activity"/>
    <property type="evidence" value="ECO:0007669"/>
    <property type="project" value="InterPro"/>
</dbReference>
<dbReference type="CDD" id="cd08045">
    <property type="entry name" value="HFD_TAF4"/>
    <property type="match status" value="1"/>
</dbReference>
<protein>
    <recommendedName>
        <fullName evidence="8">Transcription initiation factor TFIID component TAF4 C-terminal domain-containing protein</fullName>
    </recommendedName>
</protein>
<evidence type="ECO:0000256" key="6">
    <source>
        <dbReference type="SAM" id="Coils"/>
    </source>
</evidence>
<dbReference type="STRING" id="623744.A0A553RCM5"/>
<evidence type="ECO:0000313" key="9">
    <source>
        <dbReference type="EMBL" id="TRY99913.1"/>
    </source>
</evidence>
<dbReference type="AlphaFoldDB" id="A0A553RCM5"/>
<dbReference type="InterPro" id="IPR045144">
    <property type="entry name" value="TAF4"/>
</dbReference>
<dbReference type="InterPro" id="IPR009072">
    <property type="entry name" value="Histone-fold"/>
</dbReference>
<keyword evidence="5" id="KW-0539">Nucleus</keyword>
<evidence type="ECO:0000259" key="8">
    <source>
        <dbReference type="Pfam" id="PF05236"/>
    </source>
</evidence>
<evidence type="ECO:0000256" key="2">
    <source>
        <dbReference type="ARBA" id="ARBA00006178"/>
    </source>
</evidence>
<keyword evidence="6" id="KW-0175">Coiled coil</keyword>
<organism evidence="9 10">
    <name type="scientific">Danionella cerebrum</name>
    <dbReference type="NCBI Taxonomy" id="2873325"/>
    <lineage>
        <taxon>Eukaryota</taxon>
        <taxon>Metazoa</taxon>
        <taxon>Chordata</taxon>
        <taxon>Craniata</taxon>
        <taxon>Vertebrata</taxon>
        <taxon>Euteleostomi</taxon>
        <taxon>Actinopterygii</taxon>
        <taxon>Neopterygii</taxon>
        <taxon>Teleostei</taxon>
        <taxon>Ostariophysi</taxon>
        <taxon>Cypriniformes</taxon>
        <taxon>Danionidae</taxon>
        <taxon>Danioninae</taxon>
        <taxon>Danionella</taxon>
    </lineage>
</organism>
<evidence type="ECO:0000256" key="7">
    <source>
        <dbReference type="SAM" id="MobiDB-lite"/>
    </source>
</evidence>
<gene>
    <name evidence="9" type="ORF">DNTS_020223</name>
</gene>
<accession>A0A553RCM5</accession>
<feature type="coiled-coil region" evidence="6">
    <location>
        <begin position="216"/>
        <end position="243"/>
    </location>
</feature>
<evidence type="ECO:0000256" key="4">
    <source>
        <dbReference type="ARBA" id="ARBA00023163"/>
    </source>
</evidence>